<evidence type="ECO:0000313" key="2">
    <source>
        <dbReference type="Ensembl" id="ENSPMRP00000011478.1"/>
    </source>
</evidence>
<reference evidence="2" key="2">
    <citation type="submission" date="2025-08" db="UniProtKB">
        <authorList>
            <consortium name="Ensembl"/>
        </authorList>
    </citation>
    <scope>IDENTIFICATION</scope>
</reference>
<protein>
    <submittedName>
        <fullName evidence="2">Uncharacterized protein</fullName>
    </submittedName>
</protein>
<dbReference type="Proteomes" id="UP000472272">
    <property type="component" value="Chromosome 8"/>
</dbReference>
<reference evidence="2 3" key="1">
    <citation type="journal article" date="2019" name="Proc. Natl. Acad. Sci. U.S.A.">
        <title>Regulatory changes in pterin and carotenoid genes underlie balanced color polymorphisms in the wall lizard.</title>
        <authorList>
            <person name="Andrade P."/>
            <person name="Pinho C."/>
            <person name="Perez I de Lanuza G."/>
            <person name="Afonso S."/>
            <person name="Brejcha J."/>
            <person name="Rubin C.J."/>
            <person name="Wallerman O."/>
            <person name="Pereira P."/>
            <person name="Sabatino S.J."/>
            <person name="Bellati A."/>
            <person name="Pellitteri-Rosa D."/>
            <person name="Bosakova Z."/>
            <person name="Bunikis I."/>
            <person name="Carretero M.A."/>
            <person name="Feiner N."/>
            <person name="Marsik P."/>
            <person name="Pauperio F."/>
            <person name="Salvi D."/>
            <person name="Soler L."/>
            <person name="While G.M."/>
            <person name="Uller T."/>
            <person name="Font E."/>
            <person name="Andersson L."/>
            <person name="Carneiro M."/>
        </authorList>
    </citation>
    <scope>NUCLEOTIDE SEQUENCE</scope>
</reference>
<organism evidence="2 3">
    <name type="scientific">Podarcis muralis</name>
    <name type="common">Wall lizard</name>
    <name type="synonym">Lacerta muralis</name>
    <dbReference type="NCBI Taxonomy" id="64176"/>
    <lineage>
        <taxon>Eukaryota</taxon>
        <taxon>Metazoa</taxon>
        <taxon>Chordata</taxon>
        <taxon>Craniata</taxon>
        <taxon>Vertebrata</taxon>
        <taxon>Euteleostomi</taxon>
        <taxon>Lepidosauria</taxon>
        <taxon>Squamata</taxon>
        <taxon>Bifurcata</taxon>
        <taxon>Unidentata</taxon>
        <taxon>Episquamata</taxon>
        <taxon>Laterata</taxon>
        <taxon>Lacertibaenia</taxon>
        <taxon>Lacertidae</taxon>
        <taxon>Podarcis</taxon>
    </lineage>
</organism>
<keyword evidence="3" id="KW-1185">Reference proteome</keyword>
<dbReference type="Ensembl" id="ENSPMRT00000012261.1">
    <property type="protein sequence ID" value="ENSPMRP00000011478.1"/>
    <property type="gene ID" value="ENSPMRG00000007685.1"/>
</dbReference>
<sequence>MANKNTIRGSCHPKTPRGPKVSSPYSKPKVFDLFESTTPLTNYILSVAPLWDSGAQLCHPLPAEPAPSHHFLNTLPCGVFPQPPLFSPLLGSPLGSHSCCPWSLSAPLQPKERCLLTLPHRGLGSRAVFPIGLSGTLHQGACLSGVPQQVGELHGFAGGLPFSCTPASCAPPTIWLVGMQFPSQASMGGEQSPQTLGKRYSSMGEAGGRGLGEGGKRGLNSLAGISLGFPGSVSGGGGGLLSFLPTLLIPSIAAVTKSPS</sequence>
<feature type="region of interest" description="Disordered" evidence="1">
    <location>
        <begin position="1"/>
        <end position="24"/>
    </location>
</feature>
<name>A0A670IHU3_PODMU</name>
<accession>A0A670IHU3</accession>
<proteinExistence type="predicted"/>
<dbReference type="AlphaFoldDB" id="A0A670IHU3"/>
<evidence type="ECO:0000313" key="3">
    <source>
        <dbReference type="Proteomes" id="UP000472272"/>
    </source>
</evidence>
<evidence type="ECO:0000256" key="1">
    <source>
        <dbReference type="SAM" id="MobiDB-lite"/>
    </source>
</evidence>
<reference evidence="2" key="3">
    <citation type="submission" date="2025-09" db="UniProtKB">
        <authorList>
            <consortium name="Ensembl"/>
        </authorList>
    </citation>
    <scope>IDENTIFICATION</scope>
</reference>